<dbReference type="PROSITE" id="PS51363">
    <property type="entry name" value="W2"/>
    <property type="match status" value="1"/>
</dbReference>
<evidence type="ECO:0000256" key="5">
    <source>
        <dbReference type="ARBA" id="ARBA00022917"/>
    </source>
</evidence>
<dbReference type="GO" id="GO:0005525">
    <property type="term" value="F:GTP binding"/>
    <property type="evidence" value="ECO:0007669"/>
    <property type="project" value="UniProtKB-KW"/>
</dbReference>
<evidence type="ECO:0000256" key="2">
    <source>
        <dbReference type="ARBA" id="ARBA00018059"/>
    </source>
</evidence>
<name>A0A1D1VCF5_RAMVA</name>
<dbReference type="GO" id="GO:0005092">
    <property type="term" value="F:GDP-dissociation inhibitor activity"/>
    <property type="evidence" value="ECO:0007669"/>
    <property type="project" value="TreeGrafter"/>
</dbReference>
<evidence type="ECO:0000256" key="4">
    <source>
        <dbReference type="ARBA" id="ARBA00022741"/>
    </source>
</evidence>
<dbReference type="GO" id="GO:0003743">
    <property type="term" value="F:translation initiation factor activity"/>
    <property type="evidence" value="ECO:0007669"/>
    <property type="project" value="UniProtKB-KW"/>
</dbReference>
<dbReference type="Proteomes" id="UP000186922">
    <property type="component" value="Unassembled WGS sequence"/>
</dbReference>
<feature type="compositionally biased region" description="Low complexity" evidence="7">
    <location>
        <begin position="454"/>
        <end position="470"/>
    </location>
</feature>
<evidence type="ECO:0000256" key="3">
    <source>
        <dbReference type="ARBA" id="ARBA00022540"/>
    </source>
</evidence>
<dbReference type="InterPro" id="IPR016024">
    <property type="entry name" value="ARM-type_fold"/>
</dbReference>
<evidence type="ECO:0000256" key="7">
    <source>
        <dbReference type="SAM" id="MobiDB-lite"/>
    </source>
</evidence>
<keyword evidence="4" id="KW-0547">Nucleotide-binding</keyword>
<feature type="compositionally biased region" description="Acidic residues" evidence="7">
    <location>
        <begin position="213"/>
        <end position="227"/>
    </location>
</feature>
<dbReference type="Gene3D" id="2.20.25.350">
    <property type="match status" value="1"/>
</dbReference>
<dbReference type="Pfam" id="PF02020">
    <property type="entry name" value="W2"/>
    <property type="match status" value="1"/>
</dbReference>
<dbReference type="AlphaFoldDB" id="A0A1D1VCF5"/>
<dbReference type="Gene3D" id="1.25.40.180">
    <property type="match status" value="1"/>
</dbReference>
<dbReference type="EMBL" id="BDGG01000004">
    <property type="protein sequence ID" value="GAU97427.1"/>
    <property type="molecule type" value="Genomic_DNA"/>
</dbReference>
<keyword evidence="6" id="KW-0342">GTP-binding</keyword>
<dbReference type="FunFam" id="2.20.25.350:FF:000001">
    <property type="entry name" value="Eukaryotic translation initiation factor 5"/>
    <property type="match status" value="1"/>
</dbReference>
<dbReference type="SMART" id="SM00653">
    <property type="entry name" value="eIF2B_5"/>
    <property type="match status" value="1"/>
</dbReference>
<accession>A0A1D1VCF5</accession>
<evidence type="ECO:0000313" key="9">
    <source>
        <dbReference type="EMBL" id="GAU97427.1"/>
    </source>
</evidence>
<dbReference type="SUPFAM" id="SSF75689">
    <property type="entry name" value="Zinc-binding domain of translation initiation factor 2 beta"/>
    <property type="match status" value="1"/>
</dbReference>
<dbReference type="CDD" id="cd11561">
    <property type="entry name" value="W2_eIF5"/>
    <property type="match status" value="1"/>
</dbReference>
<dbReference type="Gene3D" id="3.30.30.170">
    <property type="match status" value="1"/>
</dbReference>
<dbReference type="FunFam" id="3.30.30.170:FF:000002">
    <property type="entry name" value="Eukaryotic translation initiation factor 5"/>
    <property type="match status" value="1"/>
</dbReference>
<feature type="compositionally biased region" description="Acidic residues" evidence="7">
    <location>
        <begin position="471"/>
        <end position="483"/>
    </location>
</feature>
<proteinExistence type="inferred from homology"/>
<dbReference type="STRING" id="947166.A0A1D1VCF5"/>
<feature type="domain" description="W2" evidence="8">
    <location>
        <begin position="256"/>
        <end position="414"/>
    </location>
</feature>
<gene>
    <name evidence="9" type="primary">RvY_08726-1</name>
    <name evidence="9" type="synonym">RvY_08726.1</name>
    <name evidence="9" type="ORF">RvY_08726</name>
</gene>
<evidence type="ECO:0000256" key="6">
    <source>
        <dbReference type="ARBA" id="ARBA00023134"/>
    </source>
</evidence>
<keyword evidence="10" id="KW-1185">Reference proteome</keyword>
<comment type="similarity">
    <text evidence="1">Belongs to the eIF-2-beta/eIF-5 family.</text>
</comment>
<organism evidence="9 10">
    <name type="scientific">Ramazzottius varieornatus</name>
    <name type="common">Water bear</name>
    <name type="synonym">Tardigrade</name>
    <dbReference type="NCBI Taxonomy" id="947166"/>
    <lineage>
        <taxon>Eukaryota</taxon>
        <taxon>Metazoa</taxon>
        <taxon>Ecdysozoa</taxon>
        <taxon>Tardigrada</taxon>
        <taxon>Eutardigrada</taxon>
        <taxon>Parachela</taxon>
        <taxon>Hypsibioidea</taxon>
        <taxon>Ramazzottiidae</taxon>
        <taxon>Ramazzottius</taxon>
    </lineage>
</organism>
<evidence type="ECO:0000256" key="1">
    <source>
        <dbReference type="ARBA" id="ARBA00010397"/>
    </source>
</evidence>
<evidence type="ECO:0000259" key="8">
    <source>
        <dbReference type="PROSITE" id="PS51363"/>
    </source>
</evidence>
<feature type="compositionally biased region" description="Acidic residues" evidence="7">
    <location>
        <begin position="407"/>
        <end position="423"/>
    </location>
</feature>
<reference evidence="9 10" key="1">
    <citation type="journal article" date="2016" name="Nat. Commun.">
        <title>Extremotolerant tardigrade genome and improved radiotolerance of human cultured cells by tardigrade-unique protein.</title>
        <authorList>
            <person name="Hashimoto T."/>
            <person name="Horikawa D.D."/>
            <person name="Saito Y."/>
            <person name="Kuwahara H."/>
            <person name="Kozuka-Hata H."/>
            <person name="Shin-I T."/>
            <person name="Minakuchi Y."/>
            <person name="Ohishi K."/>
            <person name="Motoyama A."/>
            <person name="Aizu T."/>
            <person name="Enomoto A."/>
            <person name="Kondo K."/>
            <person name="Tanaka S."/>
            <person name="Hara Y."/>
            <person name="Koshikawa S."/>
            <person name="Sagara H."/>
            <person name="Miura T."/>
            <person name="Yokobori S."/>
            <person name="Miyagawa K."/>
            <person name="Suzuki Y."/>
            <person name="Kubo T."/>
            <person name="Oyama M."/>
            <person name="Kohara Y."/>
            <person name="Fujiyama A."/>
            <person name="Arakawa K."/>
            <person name="Katayama T."/>
            <person name="Toyoda A."/>
            <person name="Kunieda T."/>
        </authorList>
    </citation>
    <scope>NUCLEOTIDE SEQUENCE [LARGE SCALE GENOMIC DNA]</scope>
    <source>
        <strain evidence="9 10">YOKOZUNA-1</strain>
    </source>
</reference>
<dbReference type="GO" id="GO:0005829">
    <property type="term" value="C:cytosol"/>
    <property type="evidence" value="ECO:0007669"/>
    <property type="project" value="TreeGrafter"/>
</dbReference>
<keyword evidence="3" id="KW-0396">Initiation factor</keyword>
<dbReference type="SUPFAM" id="SSF48371">
    <property type="entry name" value="ARM repeat"/>
    <property type="match status" value="1"/>
</dbReference>
<feature type="region of interest" description="Disordered" evidence="7">
    <location>
        <begin position="153"/>
        <end position="227"/>
    </location>
</feature>
<feature type="region of interest" description="Disordered" evidence="7">
    <location>
        <begin position="407"/>
        <end position="483"/>
    </location>
</feature>
<comment type="caution">
    <text evidence="9">The sequence shown here is derived from an EMBL/GenBank/DDBJ whole genome shotgun (WGS) entry which is preliminary data.</text>
</comment>
<dbReference type="InterPro" id="IPR002735">
    <property type="entry name" value="Transl_init_fac_IF2/IF5_dom"/>
</dbReference>
<dbReference type="SUPFAM" id="SSF100966">
    <property type="entry name" value="Translation initiation factor 2 beta, aIF2beta, N-terminal domain"/>
    <property type="match status" value="1"/>
</dbReference>
<dbReference type="OrthoDB" id="10250831at2759"/>
<dbReference type="PANTHER" id="PTHR23001:SF7">
    <property type="entry name" value="EUKARYOTIC TRANSLATION INITIATION FACTOR 5"/>
    <property type="match status" value="1"/>
</dbReference>
<keyword evidence="5" id="KW-0648">Protein biosynthesis</keyword>
<evidence type="ECO:0000313" key="10">
    <source>
        <dbReference type="Proteomes" id="UP000186922"/>
    </source>
</evidence>
<dbReference type="InterPro" id="IPR003307">
    <property type="entry name" value="W2_domain"/>
</dbReference>
<dbReference type="Pfam" id="PF01873">
    <property type="entry name" value="eIF-5_eIF-2B"/>
    <property type="match status" value="1"/>
</dbReference>
<sequence length="483" mass="53780">MTYNIDRNNTDQFYRYKMPRLVAKVEGSGNGIKTVIANITDIAKSLERPPTYPLKYFGYELGAQTMIDAKNERYIVNGSHEAVRLQEMLDGFIKKFVLCPNCNNPETRLIVQTKKNIIRQKCAACGHDCMADMKHKLSSYVLKNPPLEVGEYGETAKSAKKGGKKGKGKDEASAKNGTNGNGAADAKAPTSPTNESDDPFSVSADPPPPTNGDDGDDDWDDDGDWETGDLTEEARKQRQQELTSGIKNLTLDDDLEKTEDERLDLFYEFVKKQREANLLDDKKIMAEAERLEVKEKAPLILARVLFDADMVKQIARYKNVFARFTVGDRKAQKYLLGGFEHLVGEAFAPLLLPKSMKILKEFYDQDILEEEAILEWYDKPRKTFVKLSIAEDIRKKVEPFAKWLREAEEESSEDEEDESEEEVVEQKSIKKGAGDAGKAGKMVNGNAAKVVGKAQTNGGTNGKAGAATPPTEDDAEEVDIDAI</sequence>
<dbReference type="GO" id="GO:0071074">
    <property type="term" value="F:eukaryotic initiation factor eIF2 binding"/>
    <property type="evidence" value="ECO:0007669"/>
    <property type="project" value="TreeGrafter"/>
</dbReference>
<protein>
    <recommendedName>
        <fullName evidence="2">Eukaryotic translation initiation factor 5</fullName>
    </recommendedName>
</protein>
<dbReference type="PANTHER" id="PTHR23001">
    <property type="entry name" value="EUKARYOTIC TRANSLATION INITIATION FACTOR"/>
    <property type="match status" value="1"/>
</dbReference>
<dbReference type="GO" id="GO:0001732">
    <property type="term" value="P:formation of cytoplasmic translation initiation complex"/>
    <property type="evidence" value="ECO:0007669"/>
    <property type="project" value="TreeGrafter"/>
</dbReference>
<dbReference type="InterPro" id="IPR045196">
    <property type="entry name" value="IF2/IF5"/>
</dbReference>
<dbReference type="InterPro" id="IPR016189">
    <property type="entry name" value="Transl_init_fac_IF2/IF5_N"/>
</dbReference>
<dbReference type="SMART" id="SM00515">
    <property type="entry name" value="eIF5C"/>
    <property type="match status" value="1"/>
</dbReference>
<feature type="compositionally biased region" description="Basic residues" evidence="7">
    <location>
        <begin position="158"/>
        <end position="167"/>
    </location>
</feature>
<dbReference type="InterPro" id="IPR016190">
    <property type="entry name" value="Transl_init_fac_IF2/IF5_Zn-bd"/>
</dbReference>